<dbReference type="GO" id="GO:0016151">
    <property type="term" value="F:nickel cation binding"/>
    <property type="evidence" value="ECO:0007669"/>
    <property type="project" value="UniProtKB-UniRule"/>
</dbReference>
<dbReference type="Pfam" id="PF01774">
    <property type="entry name" value="UreD"/>
    <property type="match status" value="1"/>
</dbReference>
<dbReference type="PANTHER" id="PTHR33643:SF1">
    <property type="entry name" value="UREASE ACCESSORY PROTEIN D"/>
    <property type="match status" value="1"/>
</dbReference>
<protein>
    <recommendedName>
        <fullName evidence="3">Urease accessory protein UreD</fullName>
    </recommendedName>
</protein>
<evidence type="ECO:0000256" key="4">
    <source>
        <dbReference type="SAM" id="MobiDB-lite"/>
    </source>
</evidence>
<comment type="similarity">
    <text evidence="1 3">Belongs to the UreD family.</text>
</comment>
<evidence type="ECO:0000313" key="5">
    <source>
        <dbReference type="EMBL" id="PPQ34380.1"/>
    </source>
</evidence>
<feature type="compositionally biased region" description="Low complexity" evidence="4">
    <location>
        <begin position="233"/>
        <end position="252"/>
    </location>
</feature>
<sequence length="367" mass="38243">MYDGACLSDPVRLQRAVGELRVGVKRSGERTVLDDLRQAGCLKARFPRRVEPGWMDIVTLNTGGGVAAADRLDVAVAAGEGTQATVAAQAAERFYRALPQDAPSHVRTRLTLAAGAALEWLPQETILFDRSALDRRLEIDMAADARFLGVETLVFGRAAMGEAVRHAHLRDLIRIRRDGALLLHDTIRMDGAVDDLLHRAAIGQGARALATLVYVAPDAEAALDPVRQALQRAADGSGRAGGAPSSSWPAQAGGSGRGGGAPLASWPAQAGHSRLAVPIPAEGVDAGPAPGMTIGAGGLSVTDVPAWNDVPTDPRFAPGSAEAGASAWNGMLVARILGPDGAPVRRAVVAVLAALRPSRPLPRVWLC</sequence>
<evidence type="ECO:0000256" key="3">
    <source>
        <dbReference type="HAMAP-Rule" id="MF_01384"/>
    </source>
</evidence>
<comment type="function">
    <text evidence="3">Required for maturation of urease via the functional incorporation of the urease nickel metallocenter.</text>
</comment>
<dbReference type="Proteomes" id="UP000239724">
    <property type="component" value="Unassembled WGS sequence"/>
</dbReference>
<evidence type="ECO:0000256" key="2">
    <source>
        <dbReference type="ARBA" id="ARBA00023186"/>
    </source>
</evidence>
<dbReference type="PANTHER" id="PTHR33643">
    <property type="entry name" value="UREASE ACCESSORY PROTEIN D"/>
    <property type="match status" value="1"/>
</dbReference>
<keyword evidence="2 3" id="KW-0143">Chaperone</keyword>
<dbReference type="GO" id="GO:0005737">
    <property type="term" value="C:cytoplasm"/>
    <property type="evidence" value="ECO:0007669"/>
    <property type="project" value="UniProtKB-SubCell"/>
</dbReference>
<keyword evidence="3" id="KW-0996">Nickel insertion</keyword>
<dbReference type="EMBL" id="NHRY01000114">
    <property type="protein sequence ID" value="PPQ34380.1"/>
    <property type="molecule type" value="Genomic_DNA"/>
</dbReference>
<evidence type="ECO:0000313" key="6">
    <source>
        <dbReference type="Proteomes" id="UP000239724"/>
    </source>
</evidence>
<keyword evidence="6" id="KW-1185">Reference proteome</keyword>
<dbReference type="RefSeq" id="WP_146101703.1">
    <property type="nucleotide sequence ID" value="NZ_NHRY01000114.1"/>
</dbReference>
<proteinExistence type="inferred from homology"/>
<dbReference type="AlphaFoldDB" id="A0A2S6NIA9"/>
<comment type="subunit">
    <text evidence="3">UreD, UreF and UreG form a complex that acts as a GTP-hydrolysis-dependent molecular chaperone, activating the urease apoprotein by helping to assemble the nickel containing metallocenter of UreC. The UreE protein probably delivers the nickel.</text>
</comment>
<dbReference type="OrthoDB" id="9798842at2"/>
<feature type="region of interest" description="Disordered" evidence="4">
    <location>
        <begin position="233"/>
        <end position="267"/>
    </location>
</feature>
<gene>
    <name evidence="3" type="primary">ureD</name>
    <name evidence="5" type="ORF">CCS01_11480</name>
</gene>
<comment type="caution">
    <text evidence="5">The sequence shown here is derived from an EMBL/GenBank/DDBJ whole genome shotgun (WGS) entry which is preliminary data.</text>
</comment>
<reference evidence="5 6" key="1">
    <citation type="journal article" date="2018" name="Arch. Microbiol.">
        <title>New insights into the metabolic potential of the phototrophic purple bacterium Rhodopila globiformis DSM 161(T) from its draft genome sequence and evidence for a vanadium-dependent nitrogenase.</title>
        <authorList>
            <person name="Imhoff J.F."/>
            <person name="Rahn T."/>
            <person name="Kunzel S."/>
            <person name="Neulinger S.C."/>
        </authorList>
    </citation>
    <scope>NUCLEOTIDE SEQUENCE [LARGE SCALE GENOMIC DNA]</scope>
    <source>
        <strain evidence="5 6">DSM 161</strain>
    </source>
</reference>
<name>A0A2S6NIA9_RHOGL</name>
<organism evidence="5 6">
    <name type="scientific">Rhodopila globiformis</name>
    <name type="common">Rhodopseudomonas globiformis</name>
    <dbReference type="NCBI Taxonomy" id="1071"/>
    <lineage>
        <taxon>Bacteria</taxon>
        <taxon>Pseudomonadati</taxon>
        <taxon>Pseudomonadota</taxon>
        <taxon>Alphaproteobacteria</taxon>
        <taxon>Acetobacterales</taxon>
        <taxon>Acetobacteraceae</taxon>
        <taxon>Rhodopila</taxon>
    </lineage>
</organism>
<keyword evidence="3" id="KW-0963">Cytoplasm</keyword>
<evidence type="ECO:0000256" key="1">
    <source>
        <dbReference type="ARBA" id="ARBA00007177"/>
    </source>
</evidence>
<dbReference type="InterPro" id="IPR002669">
    <property type="entry name" value="UreD"/>
</dbReference>
<comment type="subcellular location">
    <subcellularLocation>
        <location evidence="3">Cytoplasm</location>
    </subcellularLocation>
</comment>
<dbReference type="HAMAP" id="MF_01384">
    <property type="entry name" value="UreD"/>
    <property type="match status" value="1"/>
</dbReference>
<accession>A0A2S6NIA9</accession>